<evidence type="ECO:0008006" key="3">
    <source>
        <dbReference type="Google" id="ProtNLM"/>
    </source>
</evidence>
<proteinExistence type="predicted"/>
<protein>
    <recommendedName>
        <fullName evidence="3">Outer membrane protein beta-barrel domain-containing protein</fullName>
    </recommendedName>
</protein>
<gene>
    <name evidence="1" type="ORF">JBKA6_1181</name>
</gene>
<evidence type="ECO:0000313" key="1">
    <source>
        <dbReference type="EMBL" id="BAV95194.1"/>
    </source>
</evidence>
<dbReference type="KEGG" id="ise:JBKA6_1181"/>
<evidence type="ECO:0000313" key="2">
    <source>
        <dbReference type="Proteomes" id="UP000243197"/>
    </source>
</evidence>
<accession>A0A1J1DZ55</accession>
<dbReference type="AlphaFoldDB" id="A0A1J1DZ55"/>
<organism evidence="1 2">
    <name type="scientific">Ichthyobacterium seriolicida</name>
    <dbReference type="NCBI Taxonomy" id="242600"/>
    <lineage>
        <taxon>Bacteria</taxon>
        <taxon>Pseudomonadati</taxon>
        <taxon>Bacteroidota</taxon>
        <taxon>Flavobacteriia</taxon>
        <taxon>Flavobacteriales</taxon>
        <taxon>Ichthyobacteriaceae</taxon>
        <taxon>Ichthyobacterium</taxon>
    </lineage>
</organism>
<dbReference type="EMBL" id="AP014564">
    <property type="protein sequence ID" value="BAV95194.1"/>
    <property type="molecule type" value="Genomic_DNA"/>
</dbReference>
<keyword evidence="2" id="KW-1185">Reference proteome</keyword>
<sequence length="216" mass="25123">MISGGGGFASNAYLLNMRYFYGEMAFYKNSFELEFSIFQHEKEIKTNSIYQGDISNRFVYGKLNDFLSFRIGWGRIYEIIPKREVGSVSIEYILYGGFSLGVLVPVYLEIAPVPFMVKKEEEKNIERYDPLKHDYINIIRDTSFFNGISESVICPGTYIKGGLVFDWHLLRKKITSLEVGAVIDYFFKEIPMMHLAKNYSYFAGFYITFNFGTKWN</sequence>
<dbReference type="Proteomes" id="UP000243197">
    <property type="component" value="Chromosome"/>
</dbReference>
<name>A0A1J1DZ55_9FLAO</name>
<reference evidence="1 2" key="1">
    <citation type="submission" date="2014-03" db="EMBL/GenBank/DDBJ databases">
        <title>complete genome sequence of Flavobacteriaceae bacterium JBKA-6.</title>
        <authorList>
            <person name="Takano T."/>
            <person name="Nakamura Y."/>
            <person name="Takuma S."/>
            <person name="Yasuike M."/>
            <person name="Matsuyama T."/>
            <person name="Sakai T."/>
            <person name="Fujiwara A."/>
            <person name="Kimoto K."/>
            <person name="Fukuda Y."/>
            <person name="Kondo H."/>
            <person name="Hirono I."/>
            <person name="Nakayasu C."/>
        </authorList>
    </citation>
    <scope>NUCLEOTIDE SEQUENCE [LARGE SCALE GENOMIC DNA]</scope>
    <source>
        <strain evidence="1 2">JBKA-6</strain>
    </source>
</reference>